<evidence type="ECO:0000256" key="7">
    <source>
        <dbReference type="SAM" id="MobiDB-lite"/>
    </source>
</evidence>
<comment type="caution">
    <text evidence="9">The sequence shown here is derived from an EMBL/GenBank/DDBJ whole genome shotgun (WGS) entry which is preliminary data.</text>
</comment>
<dbReference type="InterPro" id="IPR046955">
    <property type="entry name" value="PHR1-like"/>
</dbReference>
<dbReference type="InterPro" id="IPR017930">
    <property type="entry name" value="Myb_dom"/>
</dbReference>
<comment type="subcellular location">
    <subcellularLocation>
        <location evidence="1">Nucleus</location>
    </subcellularLocation>
</comment>
<evidence type="ECO:0000256" key="3">
    <source>
        <dbReference type="ARBA" id="ARBA00023015"/>
    </source>
</evidence>
<sequence length="333" mass="37530">MKNNQSMHFVLSTHAKPRLKWTHQLHQRFIDAINQLGGAEKATPKSIMRVMQIPGLTLYHLKSHLQKYRLGKSQQHLETCSDNKQDFTEIKSSDENCGREISFVDQNQITENIEIAQALEMQMEVEKKLYEQIEVQKRLQLRIEAQGKYLQSVLKKAQDTLSGFNSSSIGIKFTKDELSQLVAMLNNTCPSSSISELTESRGLSLECGERKQKNGTMCSLESSLTSSESSERKEEKNSIEEIGNLENFDTNSFELPLRNEHSTVTSVSCSCLMSASYMIEPDDSSNGNKLKKVKLSELLDLNSQFQNDMDSSHSTASKTLLLDLNCSLSSCEP</sequence>
<dbReference type="InterPro" id="IPR001005">
    <property type="entry name" value="SANT/Myb"/>
</dbReference>
<dbReference type="Gene3D" id="1.10.10.60">
    <property type="entry name" value="Homeodomain-like"/>
    <property type="match status" value="1"/>
</dbReference>
<evidence type="ECO:0000256" key="6">
    <source>
        <dbReference type="ARBA" id="ARBA00023242"/>
    </source>
</evidence>
<feature type="domain" description="HTH myb-type" evidence="8">
    <location>
        <begin position="13"/>
        <end position="73"/>
    </location>
</feature>
<dbReference type="Proteomes" id="UP001058974">
    <property type="component" value="Chromosome 2"/>
</dbReference>
<protein>
    <recommendedName>
        <fullName evidence="8">HTH myb-type domain-containing protein</fullName>
    </recommendedName>
</protein>
<feature type="region of interest" description="Disordered" evidence="7">
    <location>
        <begin position="218"/>
        <end position="239"/>
    </location>
</feature>
<comment type="similarity">
    <text evidence="2">Belongs to the MYB-CC family.</text>
</comment>
<organism evidence="9 10">
    <name type="scientific">Pisum sativum</name>
    <name type="common">Garden pea</name>
    <name type="synonym">Lathyrus oleraceus</name>
    <dbReference type="NCBI Taxonomy" id="3888"/>
    <lineage>
        <taxon>Eukaryota</taxon>
        <taxon>Viridiplantae</taxon>
        <taxon>Streptophyta</taxon>
        <taxon>Embryophyta</taxon>
        <taxon>Tracheophyta</taxon>
        <taxon>Spermatophyta</taxon>
        <taxon>Magnoliopsida</taxon>
        <taxon>eudicotyledons</taxon>
        <taxon>Gunneridae</taxon>
        <taxon>Pentapetalae</taxon>
        <taxon>rosids</taxon>
        <taxon>fabids</taxon>
        <taxon>Fabales</taxon>
        <taxon>Fabaceae</taxon>
        <taxon>Papilionoideae</taxon>
        <taxon>50 kb inversion clade</taxon>
        <taxon>NPAAA clade</taxon>
        <taxon>Hologalegina</taxon>
        <taxon>IRL clade</taxon>
        <taxon>Fabeae</taxon>
        <taxon>Lathyrus</taxon>
    </lineage>
</organism>
<dbReference type="OrthoDB" id="551907at2759"/>
<dbReference type="Gramene" id="Psat02G0350800-T1">
    <property type="protein sequence ID" value="KAI5437417.1"/>
    <property type="gene ID" value="KIW84_023508"/>
</dbReference>
<dbReference type="AlphaFoldDB" id="A0A9D4YD51"/>
<name>A0A9D4YD51_PEA</name>
<dbReference type="GO" id="GO:0005634">
    <property type="term" value="C:nucleus"/>
    <property type="evidence" value="ECO:0007669"/>
    <property type="project" value="UniProtKB-SubCell"/>
</dbReference>
<evidence type="ECO:0000256" key="4">
    <source>
        <dbReference type="ARBA" id="ARBA00023054"/>
    </source>
</evidence>
<dbReference type="FunFam" id="1.10.10.60:FF:000002">
    <property type="entry name" value="Myb family transcription factor"/>
    <property type="match status" value="1"/>
</dbReference>
<dbReference type="GO" id="GO:0003700">
    <property type="term" value="F:DNA-binding transcription factor activity"/>
    <property type="evidence" value="ECO:0007669"/>
    <property type="project" value="InterPro"/>
</dbReference>
<evidence type="ECO:0000313" key="10">
    <source>
        <dbReference type="Proteomes" id="UP001058974"/>
    </source>
</evidence>
<dbReference type="PROSITE" id="PS51294">
    <property type="entry name" value="HTH_MYB"/>
    <property type="match status" value="1"/>
</dbReference>
<keyword evidence="5" id="KW-0804">Transcription</keyword>
<feature type="compositionally biased region" description="Basic and acidic residues" evidence="7">
    <location>
        <begin position="229"/>
        <end position="239"/>
    </location>
</feature>
<keyword evidence="3" id="KW-0805">Transcription regulation</keyword>
<dbReference type="PANTHER" id="PTHR31499:SF66">
    <property type="entry name" value="MYB-LIKE TRANSCRIPTION FACTOR FAMILY PROTEIN"/>
    <property type="match status" value="1"/>
</dbReference>
<keyword evidence="10" id="KW-1185">Reference proteome</keyword>
<dbReference type="InterPro" id="IPR025756">
    <property type="entry name" value="Myb_CC_LHEQLE"/>
</dbReference>
<dbReference type="SUPFAM" id="SSF46689">
    <property type="entry name" value="Homeodomain-like"/>
    <property type="match status" value="1"/>
</dbReference>
<accession>A0A9D4YD51</accession>
<proteinExistence type="inferred from homology"/>
<evidence type="ECO:0000256" key="5">
    <source>
        <dbReference type="ARBA" id="ARBA00023163"/>
    </source>
</evidence>
<dbReference type="InterPro" id="IPR006447">
    <property type="entry name" value="Myb_dom_plants"/>
</dbReference>
<feature type="compositionally biased region" description="Low complexity" evidence="7">
    <location>
        <begin position="219"/>
        <end position="228"/>
    </location>
</feature>
<dbReference type="EMBL" id="JAMSHJ010000002">
    <property type="protein sequence ID" value="KAI5437417.1"/>
    <property type="molecule type" value="Genomic_DNA"/>
</dbReference>
<evidence type="ECO:0000256" key="1">
    <source>
        <dbReference type="ARBA" id="ARBA00004123"/>
    </source>
</evidence>
<dbReference type="Pfam" id="PF14379">
    <property type="entry name" value="Myb_CC_LHEQLE"/>
    <property type="match status" value="1"/>
</dbReference>
<evidence type="ECO:0000313" key="9">
    <source>
        <dbReference type="EMBL" id="KAI5437417.1"/>
    </source>
</evidence>
<reference evidence="9 10" key="1">
    <citation type="journal article" date="2022" name="Nat. Genet.">
        <title>Improved pea reference genome and pan-genome highlight genomic features and evolutionary characteristics.</title>
        <authorList>
            <person name="Yang T."/>
            <person name="Liu R."/>
            <person name="Luo Y."/>
            <person name="Hu S."/>
            <person name="Wang D."/>
            <person name="Wang C."/>
            <person name="Pandey M.K."/>
            <person name="Ge S."/>
            <person name="Xu Q."/>
            <person name="Li N."/>
            <person name="Li G."/>
            <person name="Huang Y."/>
            <person name="Saxena R.K."/>
            <person name="Ji Y."/>
            <person name="Li M."/>
            <person name="Yan X."/>
            <person name="He Y."/>
            <person name="Liu Y."/>
            <person name="Wang X."/>
            <person name="Xiang C."/>
            <person name="Varshney R.K."/>
            <person name="Ding H."/>
            <person name="Gao S."/>
            <person name="Zong X."/>
        </authorList>
    </citation>
    <scope>NUCLEOTIDE SEQUENCE [LARGE SCALE GENOMIC DNA]</scope>
    <source>
        <strain evidence="9 10">cv. Zhongwan 6</strain>
    </source>
</reference>
<dbReference type="PANTHER" id="PTHR31499">
    <property type="entry name" value="MYB FAMILY TRANSCRIPTION FACTOR PHL11"/>
    <property type="match status" value="1"/>
</dbReference>
<dbReference type="NCBIfam" id="TIGR01557">
    <property type="entry name" value="myb_SHAQKYF"/>
    <property type="match status" value="1"/>
</dbReference>
<dbReference type="Pfam" id="PF00249">
    <property type="entry name" value="Myb_DNA-binding"/>
    <property type="match status" value="1"/>
</dbReference>
<keyword evidence="4" id="KW-0175">Coiled coil</keyword>
<keyword evidence="6" id="KW-0539">Nucleus</keyword>
<dbReference type="InterPro" id="IPR009057">
    <property type="entry name" value="Homeodomain-like_sf"/>
</dbReference>
<evidence type="ECO:0000256" key="2">
    <source>
        <dbReference type="ARBA" id="ARBA00006783"/>
    </source>
</evidence>
<gene>
    <name evidence="9" type="ORF">KIW84_023508</name>
</gene>
<dbReference type="GO" id="GO:0003677">
    <property type="term" value="F:DNA binding"/>
    <property type="evidence" value="ECO:0007669"/>
    <property type="project" value="InterPro"/>
</dbReference>
<evidence type="ECO:0000259" key="8">
    <source>
        <dbReference type="PROSITE" id="PS51294"/>
    </source>
</evidence>